<dbReference type="Pfam" id="PF01262">
    <property type="entry name" value="AlaDh_PNT_C"/>
    <property type="match status" value="1"/>
</dbReference>
<evidence type="ECO:0000256" key="3">
    <source>
        <dbReference type="ARBA" id="ARBA00022741"/>
    </source>
</evidence>
<dbReference type="SUPFAM" id="SSF51735">
    <property type="entry name" value="NAD(P)-binding Rossmann-fold domains"/>
    <property type="match status" value="1"/>
</dbReference>
<dbReference type="GO" id="GO:0006740">
    <property type="term" value="P:NADPH regeneration"/>
    <property type="evidence" value="ECO:0007669"/>
    <property type="project" value="TreeGrafter"/>
</dbReference>
<keyword evidence="4" id="KW-0521">NADP</keyword>
<keyword evidence="6" id="KW-0520">NAD</keyword>
<dbReference type="SUPFAM" id="SSF52283">
    <property type="entry name" value="Formate/glycerate dehydrogenase catalytic domain-like"/>
    <property type="match status" value="1"/>
</dbReference>
<dbReference type="PANTHER" id="PTHR10160:SF19">
    <property type="entry name" value="PROTON-TRANSLOCATING NAD(P)(+) TRANSHYDROGENASE"/>
    <property type="match status" value="1"/>
</dbReference>
<protein>
    <recommendedName>
        <fullName evidence="2">proton-translocating NAD(P)(+) transhydrogenase</fullName>
        <ecNumber evidence="2">7.1.1.1</ecNumber>
    </recommendedName>
</protein>
<dbReference type="Gene3D" id="3.40.50.720">
    <property type="entry name" value="NAD(P)-binding Rossmann-like Domain"/>
    <property type="match status" value="2"/>
</dbReference>
<reference evidence="11" key="1">
    <citation type="submission" date="2016-10" db="EMBL/GenBank/DDBJ databases">
        <authorList>
            <person name="Varghese N."/>
            <person name="Submissions S."/>
        </authorList>
    </citation>
    <scope>NUCLEOTIDE SEQUENCE [LARGE SCALE GENOMIC DNA]</scope>
    <source>
        <strain evidence="11">CGMCC 1.11101</strain>
    </source>
</reference>
<evidence type="ECO:0000313" key="10">
    <source>
        <dbReference type="EMBL" id="SFN92501.1"/>
    </source>
</evidence>
<accession>A0A1I5D0U2</accession>
<evidence type="ECO:0000256" key="2">
    <source>
        <dbReference type="ARBA" id="ARBA00012943"/>
    </source>
</evidence>
<evidence type="ECO:0000256" key="7">
    <source>
        <dbReference type="ARBA" id="ARBA00048202"/>
    </source>
</evidence>
<evidence type="ECO:0000259" key="9">
    <source>
        <dbReference type="SMART" id="SM01003"/>
    </source>
</evidence>
<comment type="function">
    <text evidence="1">The transhydrogenation between NADH and NADP is coupled to respiration and ATP hydrolysis and functions as a proton pump across the membrane.</text>
</comment>
<dbReference type="GO" id="GO:0005886">
    <property type="term" value="C:plasma membrane"/>
    <property type="evidence" value="ECO:0007669"/>
    <property type="project" value="TreeGrafter"/>
</dbReference>
<evidence type="ECO:0000313" key="11">
    <source>
        <dbReference type="Proteomes" id="UP000198867"/>
    </source>
</evidence>
<dbReference type="PANTHER" id="PTHR10160">
    <property type="entry name" value="NAD(P) TRANSHYDROGENASE"/>
    <property type="match status" value="1"/>
</dbReference>
<dbReference type="OrthoDB" id="9804592at2"/>
<dbReference type="CDD" id="cd05304">
    <property type="entry name" value="Rubrum_tdh"/>
    <property type="match status" value="1"/>
</dbReference>
<evidence type="ECO:0000256" key="4">
    <source>
        <dbReference type="ARBA" id="ARBA00022857"/>
    </source>
</evidence>
<keyword evidence="3" id="KW-0547">Nucleotide-binding</keyword>
<gene>
    <name evidence="10" type="ORF">SAMN05216219_2619</name>
</gene>
<evidence type="ECO:0000256" key="6">
    <source>
        <dbReference type="ARBA" id="ARBA00023027"/>
    </source>
</evidence>
<sequence>MSSRVFVRAEKVAGEKRVTATADSVRKLKAAGLDVSVAPGAGRFAGITDEAYAAAGATIESSLPRGAGDVLFHVRPLTASDLDALPSGTVTVGVVDPFNNVGVLQKAASSRLTTFALDFLPRISRAQSMDVLSSQALLAGYKCVLLAADAFDRMFGMTMTAAGTLAPARVLVLGAGVAGLQAIATAKRLGGVVSAYDVRSSSADEVRSVGGTFIALDLEAADASGGYAKELGAARAQRQRELLTPFVEAADIIITTAAVPGRPAPLLITSAMMGGMKAGSVVVDLAAETGGNVEASMPGTSIPFPVAAGQVTVIGVRDIHSDLAIDASKLLAMNFANFVTALTVEGEVVPDFSDELVSGSCLTHDGAIIHPRITELFPEEVAR</sequence>
<dbReference type="InterPro" id="IPR036291">
    <property type="entry name" value="NAD(P)-bd_dom_sf"/>
</dbReference>
<dbReference type="SMART" id="SM01002">
    <property type="entry name" value="AlaDh_PNT_C"/>
    <property type="match status" value="1"/>
</dbReference>
<keyword evidence="5" id="KW-1278">Translocase</keyword>
<evidence type="ECO:0000259" key="8">
    <source>
        <dbReference type="SMART" id="SM01002"/>
    </source>
</evidence>
<dbReference type="RefSeq" id="WP_090712154.1">
    <property type="nucleotide sequence ID" value="NZ_FOVM01000008.1"/>
</dbReference>
<proteinExistence type="predicted"/>
<evidence type="ECO:0000256" key="5">
    <source>
        <dbReference type="ARBA" id="ARBA00022967"/>
    </source>
</evidence>
<dbReference type="GO" id="GO:0008750">
    <property type="term" value="F:proton-translocating NAD(P)+ transhydrogenase activity"/>
    <property type="evidence" value="ECO:0007669"/>
    <property type="project" value="UniProtKB-EC"/>
</dbReference>
<dbReference type="InterPro" id="IPR007698">
    <property type="entry name" value="AlaDH/PNT_NAD(H)-bd"/>
</dbReference>
<dbReference type="EC" id="7.1.1.1" evidence="2"/>
<organism evidence="10 11">
    <name type="scientific">Mycetocola miduiensis</name>
    <dbReference type="NCBI Taxonomy" id="995034"/>
    <lineage>
        <taxon>Bacteria</taxon>
        <taxon>Bacillati</taxon>
        <taxon>Actinomycetota</taxon>
        <taxon>Actinomycetes</taxon>
        <taxon>Micrococcales</taxon>
        <taxon>Microbacteriaceae</taxon>
        <taxon>Mycetocola</taxon>
    </lineage>
</organism>
<feature type="domain" description="Alanine dehydrogenase/pyridine nucleotide transhydrogenase NAD(H)-binding" evidence="8">
    <location>
        <begin position="148"/>
        <end position="315"/>
    </location>
</feature>
<name>A0A1I5D0U2_9MICO</name>
<dbReference type="STRING" id="995034.SAMN05216219_2619"/>
<feature type="domain" description="Alanine dehydrogenase/pyridine nucleotide transhydrogenase N-terminal" evidence="9">
    <location>
        <begin position="6"/>
        <end position="139"/>
    </location>
</feature>
<dbReference type="AlphaFoldDB" id="A0A1I5D0U2"/>
<dbReference type="EMBL" id="FOVM01000008">
    <property type="protein sequence ID" value="SFN92501.1"/>
    <property type="molecule type" value="Genomic_DNA"/>
</dbReference>
<dbReference type="Proteomes" id="UP000198867">
    <property type="component" value="Unassembled WGS sequence"/>
</dbReference>
<evidence type="ECO:0000256" key="1">
    <source>
        <dbReference type="ARBA" id="ARBA00003943"/>
    </source>
</evidence>
<dbReference type="GO" id="GO:0050661">
    <property type="term" value="F:NADP binding"/>
    <property type="evidence" value="ECO:0007669"/>
    <property type="project" value="TreeGrafter"/>
</dbReference>
<keyword evidence="11" id="KW-1185">Reference proteome</keyword>
<dbReference type="Pfam" id="PF05222">
    <property type="entry name" value="AlaDh_PNT_N"/>
    <property type="match status" value="1"/>
</dbReference>
<comment type="catalytic activity">
    <reaction evidence="7">
        <text>NAD(+) + NADPH + H(+)(in) = NADH + NADP(+) + H(+)(out)</text>
        <dbReference type="Rhea" id="RHEA:47992"/>
        <dbReference type="ChEBI" id="CHEBI:15378"/>
        <dbReference type="ChEBI" id="CHEBI:57540"/>
        <dbReference type="ChEBI" id="CHEBI:57783"/>
        <dbReference type="ChEBI" id="CHEBI:57945"/>
        <dbReference type="ChEBI" id="CHEBI:58349"/>
        <dbReference type="EC" id="7.1.1.1"/>
    </reaction>
</comment>
<dbReference type="SMART" id="SM01003">
    <property type="entry name" value="AlaDh_PNT_N"/>
    <property type="match status" value="1"/>
</dbReference>
<dbReference type="InterPro" id="IPR007886">
    <property type="entry name" value="AlaDH/PNT_N"/>
</dbReference>